<evidence type="ECO:0000313" key="2">
    <source>
        <dbReference type="Proteomes" id="UP001296943"/>
    </source>
</evidence>
<keyword evidence="2" id="KW-1185">Reference proteome</keyword>
<reference evidence="1 2" key="1">
    <citation type="submission" date="2021-01" db="EMBL/GenBank/DDBJ databases">
        <title>Genomic Encyclopedia of Type Strains, Phase IV (KMG-IV): sequencing the most valuable type-strain genomes for metagenomic binning, comparative biology and taxonomic classification.</title>
        <authorList>
            <person name="Goeker M."/>
        </authorList>
    </citation>
    <scope>NUCLEOTIDE SEQUENCE [LARGE SCALE GENOMIC DNA]</scope>
    <source>
        <strain evidence="1 2">DSM 23711</strain>
    </source>
</reference>
<proteinExistence type="predicted"/>
<comment type="caution">
    <text evidence="1">The sequence shown here is derived from an EMBL/GenBank/DDBJ whole genome shotgun (WGS) entry which is preliminary data.</text>
</comment>
<accession>A0ABS2N553</accession>
<gene>
    <name evidence="1" type="ORF">JOC48_003818</name>
</gene>
<dbReference type="Proteomes" id="UP001296943">
    <property type="component" value="Unassembled WGS sequence"/>
</dbReference>
<organism evidence="1 2">
    <name type="scientific">Aquibacillus albus</name>
    <dbReference type="NCBI Taxonomy" id="1168171"/>
    <lineage>
        <taxon>Bacteria</taxon>
        <taxon>Bacillati</taxon>
        <taxon>Bacillota</taxon>
        <taxon>Bacilli</taxon>
        <taxon>Bacillales</taxon>
        <taxon>Bacillaceae</taxon>
        <taxon>Aquibacillus</taxon>
    </lineage>
</organism>
<dbReference type="EMBL" id="JAFBDR010000029">
    <property type="protein sequence ID" value="MBM7573266.1"/>
    <property type="molecule type" value="Genomic_DNA"/>
</dbReference>
<evidence type="ECO:0000313" key="1">
    <source>
        <dbReference type="EMBL" id="MBM7573266.1"/>
    </source>
</evidence>
<sequence length="35" mass="3937">MVKITATALSKIQDKIKPHLEEEIQPFVRLTMGIG</sequence>
<protein>
    <submittedName>
        <fullName evidence="1">Uncharacterized protein</fullName>
    </submittedName>
</protein>
<name>A0ABS2N553_9BACI</name>